<dbReference type="PANTHER" id="PTHR30136:SF24">
    <property type="entry name" value="HTH-TYPE TRANSCRIPTIONAL REPRESSOR ALLR"/>
    <property type="match status" value="1"/>
</dbReference>
<evidence type="ECO:0000313" key="6">
    <source>
        <dbReference type="EMBL" id="MBU3064294.1"/>
    </source>
</evidence>
<dbReference type="PROSITE" id="PS51078">
    <property type="entry name" value="ICLR_ED"/>
    <property type="match status" value="1"/>
</dbReference>
<dbReference type="Gene3D" id="3.30.450.40">
    <property type="match status" value="1"/>
</dbReference>
<reference evidence="6 7" key="1">
    <citation type="submission" date="2021-06" db="EMBL/GenBank/DDBJ databases">
        <title>Actinomycetes sequencing.</title>
        <authorList>
            <person name="Shan Q."/>
        </authorList>
    </citation>
    <scope>NUCLEOTIDE SEQUENCE [LARGE SCALE GENOMIC DNA]</scope>
    <source>
        <strain evidence="6 7">NEAU-G5</strain>
    </source>
</reference>
<keyword evidence="3" id="KW-0804">Transcription</keyword>
<evidence type="ECO:0000256" key="3">
    <source>
        <dbReference type="ARBA" id="ARBA00023163"/>
    </source>
</evidence>
<dbReference type="EMBL" id="JAHKNI010000007">
    <property type="protein sequence ID" value="MBU3064294.1"/>
    <property type="molecule type" value="Genomic_DNA"/>
</dbReference>
<dbReference type="Gene3D" id="1.10.10.10">
    <property type="entry name" value="Winged helix-like DNA-binding domain superfamily/Winged helix DNA-binding domain"/>
    <property type="match status" value="1"/>
</dbReference>
<sequence>MTSMVSTDARSTPERHTLPPSMIERVSLIMDCFDRPHTRRALEQIAQQTGLPRSTAYRILEQLVRLRWLRRTASGYRLGERALCLGGRETGHDALRAAAAPVLFDLALRTELVVHLAVLDGPEVYYLDKVGGRAAADIPSRVGGRAPASCTALGKAMLAWLPPEQIDTEYSPRLVRRTPRSIGEGGVLHQQLGRIRRAGGVAYERGECVPGIGCAAAAVRGPDGPIGAISLVGASDAALERVAPQLIQAVRTVSGEMHGYLRTIVPGAHVGQAFAS</sequence>
<dbReference type="InterPro" id="IPR050707">
    <property type="entry name" value="HTH_MetabolicPath_Reg"/>
</dbReference>
<evidence type="ECO:0000259" key="4">
    <source>
        <dbReference type="PROSITE" id="PS51077"/>
    </source>
</evidence>
<dbReference type="Pfam" id="PF09339">
    <property type="entry name" value="HTH_IclR"/>
    <property type="match status" value="1"/>
</dbReference>
<dbReference type="InterPro" id="IPR029016">
    <property type="entry name" value="GAF-like_dom_sf"/>
</dbReference>
<gene>
    <name evidence="6" type="ORF">KO481_22520</name>
</gene>
<dbReference type="InterPro" id="IPR036388">
    <property type="entry name" value="WH-like_DNA-bd_sf"/>
</dbReference>
<dbReference type="SMART" id="SM00346">
    <property type="entry name" value="HTH_ICLR"/>
    <property type="match status" value="1"/>
</dbReference>
<accession>A0ABS6B1X4</accession>
<dbReference type="PANTHER" id="PTHR30136">
    <property type="entry name" value="HELIX-TURN-HELIX TRANSCRIPTIONAL REGULATOR, ICLR FAMILY"/>
    <property type="match status" value="1"/>
</dbReference>
<dbReference type="PROSITE" id="PS51077">
    <property type="entry name" value="HTH_ICLR"/>
    <property type="match status" value="1"/>
</dbReference>
<feature type="domain" description="HTH iclR-type" evidence="4">
    <location>
        <begin position="20"/>
        <end position="80"/>
    </location>
</feature>
<keyword evidence="1" id="KW-0805">Transcription regulation</keyword>
<dbReference type="Proteomes" id="UP000733379">
    <property type="component" value="Unassembled WGS sequence"/>
</dbReference>
<evidence type="ECO:0000256" key="2">
    <source>
        <dbReference type="ARBA" id="ARBA00023125"/>
    </source>
</evidence>
<dbReference type="Pfam" id="PF01614">
    <property type="entry name" value="IclR_C"/>
    <property type="match status" value="1"/>
</dbReference>
<organism evidence="6 7">
    <name type="scientific">Nocardia albiluteola</name>
    <dbReference type="NCBI Taxonomy" id="2842303"/>
    <lineage>
        <taxon>Bacteria</taxon>
        <taxon>Bacillati</taxon>
        <taxon>Actinomycetota</taxon>
        <taxon>Actinomycetes</taxon>
        <taxon>Mycobacteriales</taxon>
        <taxon>Nocardiaceae</taxon>
        <taxon>Nocardia</taxon>
    </lineage>
</organism>
<dbReference type="SUPFAM" id="SSF55781">
    <property type="entry name" value="GAF domain-like"/>
    <property type="match status" value="1"/>
</dbReference>
<feature type="domain" description="IclR-ED" evidence="5">
    <location>
        <begin position="81"/>
        <end position="259"/>
    </location>
</feature>
<evidence type="ECO:0000313" key="7">
    <source>
        <dbReference type="Proteomes" id="UP000733379"/>
    </source>
</evidence>
<proteinExistence type="predicted"/>
<dbReference type="InterPro" id="IPR014757">
    <property type="entry name" value="Tscrpt_reg_IclR_C"/>
</dbReference>
<dbReference type="RefSeq" id="WP_215919384.1">
    <property type="nucleotide sequence ID" value="NZ_JAHKNI010000007.1"/>
</dbReference>
<evidence type="ECO:0000259" key="5">
    <source>
        <dbReference type="PROSITE" id="PS51078"/>
    </source>
</evidence>
<dbReference type="SUPFAM" id="SSF46785">
    <property type="entry name" value="Winged helix' DNA-binding domain"/>
    <property type="match status" value="1"/>
</dbReference>
<keyword evidence="2" id="KW-0238">DNA-binding</keyword>
<comment type="caution">
    <text evidence="6">The sequence shown here is derived from an EMBL/GenBank/DDBJ whole genome shotgun (WGS) entry which is preliminary data.</text>
</comment>
<evidence type="ECO:0000256" key="1">
    <source>
        <dbReference type="ARBA" id="ARBA00023015"/>
    </source>
</evidence>
<protein>
    <submittedName>
        <fullName evidence="6">IclR family transcriptional regulator</fullName>
    </submittedName>
</protein>
<keyword evidence="7" id="KW-1185">Reference proteome</keyword>
<dbReference type="InterPro" id="IPR036390">
    <property type="entry name" value="WH_DNA-bd_sf"/>
</dbReference>
<name>A0ABS6B1X4_9NOCA</name>
<dbReference type="InterPro" id="IPR005471">
    <property type="entry name" value="Tscrpt_reg_IclR_N"/>
</dbReference>